<protein>
    <submittedName>
        <fullName evidence="2">Uncharacterized protein</fullName>
    </submittedName>
</protein>
<evidence type="ECO:0000256" key="1">
    <source>
        <dbReference type="SAM" id="MobiDB-lite"/>
    </source>
</evidence>
<dbReference type="EMBL" id="CP000270">
    <property type="protein sequence ID" value="ABE31160.1"/>
    <property type="molecule type" value="Genomic_DNA"/>
</dbReference>
<dbReference type="STRING" id="266265.Bxe_A1799"/>
<keyword evidence="3" id="KW-1185">Reference proteome</keyword>
<gene>
    <name evidence="2" type="ORF">Bxe_A1799</name>
</gene>
<sequence length="111" mass="12147">MDSSSDYAIVHGFRSTFRDWAGGNTSHTAKRSRLPCLTNCPTKPKRHTFAASYSDINAIDGKLGRLLWQKSVLTSPELSAAQRCGPPNRPPGDFPSFTADSLGAPVIRHYL</sequence>
<proteinExistence type="predicted"/>
<dbReference type="KEGG" id="bxe:Bxe_A1799"/>
<organism evidence="2 3">
    <name type="scientific">Paraburkholderia xenovorans (strain LB400)</name>
    <dbReference type="NCBI Taxonomy" id="266265"/>
    <lineage>
        <taxon>Bacteria</taxon>
        <taxon>Pseudomonadati</taxon>
        <taxon>Pseudomonadota</taxon>
        <taxon>Betaproteobacteria</taxon>
        <taxon>Burkholderiales</taxon>
        <taxon>Burkholderiaceae</taxon>
        <taxon>Paraburkholderia</taxon>
    </lineage>
</organism>
<dbReference type="Proteomes" id="UP000001817">
    <property type="component" value="Chromosome 1"/>
</dbReference>
<feature type="region of interest" description="Disordered" evidence="1">
    <location>
        <begin position="79"/>
        <end position="100"/>
    </location>
</feature>
<reference evidence="2 3" key="1">
    <citation type="journal article" date="2006" name="Proc. Natl. Acad. Sci. U.S.A.">
        <title>Burkholderia xenovorans LB400 harbors a multi-replicon, 9.73-Mbp genome shaped for versatility.</title>
        <authorList>
            <person name="Chain P.S."/>
            <person name="Denef V.J."/>
            <person name="Konstantinidis K.T."/>
            <person name="Vergez L.M."/>
            <person name="Agullo L."/>
            <person name="Reyes V.L."/>
            <person name="Hauser L."/>
            <person name="Cordova M."/>
            <person name="Gomez L."/>
            <person name="Gonzalez M."/>
            <person name="Land M."/>
            <person name="Lao V."/>
            <person name="Larimer F."/>
            <person name="LiPuma J.J."/>
            <person name="Mahenthiralingam E."/>
            <person name="Malfatti S.A."/>
            <person name="Marx C.J."/>
            <person name="Parnell J.J."/>
            <person name="Ramette A."/>
            <person name="Richardson P."/>
            <person name="Seeger M."/>
            <person name="Smith D."/>
            <person name="Spilker T."/>
            <person name="Sul W.J."/>
            <person name="Tsoi T.V."/>
            <person name="Ulrich L.E."/>
            <person name="Zhulin I.B."/>
            <person name="Tiedje J.M."/>
        </authorList>
    </citation>
    <scope>NUCLEOTIDE SEQUENCE [LARGE SCALE GENOMIC DNA]</scope>
    <source>
        <strain evidence="2 3">LB400</strain>
    </source>
</reference>
<evidence type="ECO:0000313" key="3">
    <source>
        <dbReference type="Proteomes" id="UP000001817"/>
    </source>
</evidence>
<dbReference type="AlphaFoldDB" id="Q13XM9"/>
<name>Q13XM9_PARXL</name>
<evidence type="ECO:0000313" key="2">
    <source>
        <dbReference type="EMBL" id="ABE31160.1"/>
    </source>
</evidence>
<accession>Q13XM9</accession>